<gene>
    <name evidence="1" type="ORF">WKI68_05585</name>
</gene>
<accession>A0ABU8TZN6</accession>
<keyword evidence="2" id="KW-1185">Reference proteome</keyword>
<reference evidence="1 2" key="1">
    <citation type="submission" date="2024-03" db="EMBL/GenBank/DDBJ databases">
        <title>Novel Streptomyces species of biotechnological and ecological value are a feature of Machair soil.</title>
        <authorList>
            <person name="Prole J.R."/>
            <person name="Goodfellow M."/>
            <person name="Allenby N."/>
            <person name="Ward A.C."/>
        </authorList>
    </citation>
    <scope>NUCLEOTIDE SEQUENCE [LARGE SCALE GENOMIC DNA]</scope>
    <source>
        <strain evidence="1 2">MS1.HAVA.3</strain>
    </source>
</reference>
<sequence length="51" mass="5548">MDGFSCLVRGKADAQAICVEPALEHENVHMVTGANGATSTWRWTRRTTSKG</sequence>
<dbReference type="Proteomes" id="UP001382904">
    <property type="component" value="Unassembled WGS sequence"/>
</dbReference>
<comment type="caution">
    <text evidence="1">The sequence shown here is derived from an EMBL/GenBank/DDBJ whole genome shotgun (WGS) entry which is preliminary data.</text>
</comment>
<evidence type="ECO:0000313" key="2">
    <source>
        <dbReference type="Proteomes" id="UP001382904"/>
    </source>
</evidence>
<evidence type="ECO:0000313" key="1">
    <source>
        <dbReference type="EMBL" id="MEJ8641081.1"/>
    </source>
</evidence>
<name>A0ABU8TZN6_9ACTN</name>
<dbReference type="EMBL" id="JBBKAM010000002">
    <property type="protein sequence ID" value="MEJ8641081.1"/>
    <property type="molecule type" value="Genomic_DNA"/>
</dbReference>
<organism evidence="1 2">
    <name type="scientific">Streptomyces caledonius</name>
    <dbReference type="NCBI Taxonomy" id="3134107"/>
    <lineage>
        <taxon>Bacteria</taxon>
        <taxon>Bacillati</taxon>
        <taxon>Actinomycetota</taxon>
        <taxon>Actinomycetes</taxon>
        <taxon>Kitasatosporales</taxon>
        <taxon>Streptomycetaceae</taxon>
        <taxon>Streptomyces</taxon>
    </lineage>
</organism>
<protein>
    <submittedName>
        <fullName evidence="1">Uncharacterized protein</fullName>
    </submittedName>
</protein>
<proteinExistence type="predicted"/>